<feature type="transmembrane region" description="Helical" evidence="1">
    <location>
        <begin position="58"/>
        <end position="80"/>
    </location>
</feature>
<gene>
    <name evidence="2" type="ORF">EYB31_10805</name>
</gene>
<keyword evidence="1" id="KW-0472">Membrane</keyword>
<dbReference type="AlphaFoldDB" id="A0A4Q9DRK4"/>
<dbReference type="OrthoDB" id="2590065at2"/>
<protein>
    <recommendedName>
        <fullName evidence="4">DUF4367 domain-containing protein</fullName>
    </recommendedName>
</protein>
<dbReference type="RefSeq" id="WP_131013343.1">
    <property type="nucleotide sequence ID" value="NZ_SIRE01000007.1"/>
</dbReference>
<dbReference type="EMBL" id="SIRE01000007">
    <property type="protein sequence ID" value="TBL79399.1"/>
    <property type="molecule type" value="Genomic_DNA"/>
</dbReference>
<keyword evidence="3" id="KW-1185">Reference proteome</keyword>
<keyword evidence="1" id="KW-1133">Transmembrane helix</keyword>
<comment type="caution">
    <text evidence="2">The sequence shown here is derived from an EMBL/GenBank/DDBJ whole genome shotgun (WGS) entry which is preliminary data.</text>
</comment>
<keyword evidence="1" id="KW-0812">Transmembrane</keyword>
<reference evidence="2 3" key="1">
    <citation type="submission" date="2019-02" db="EMBL/GenBank/DDBJ databases">
        <title>Paenibacillus sp. nov., isolated from surface-sterilized tissue of Thalictrum simplex L.</title>
        <authorList>
            <person name="Tuo L."/>
        </authorList>
    </citation>
    <scope>NUCLEOTIDE SEQUENCE [LARGE SCALE GENOMIC DNA]</scope>
    <source>
        <strain evidence="2 3">N2SHLJ1</strain>
    </source>
</reference>
<proteinExistence type="predicted"/>
<name>A0A4Q9DRK4_9BACL</name>
<dbReference type="Proteomes" id="UP000293142">
    <property type="component" value="Unassembled WGS sequence"/>
</dbReference>
<evidence type="ECO:0000313" key="3">
    <source>
        <dbReference type="Proteomes" id="UP000293142"/>
    </source>
</evidence>
<accession>A0A4Q9DRK4</accession>
<organism evidence="2 3">
    <name type="scientific">Paenibacillus thalictri</name>
    <dbReference type="NCBI Taxonomy" id="2527873"/>
    <lineage>
        <taxon>Bacteria</taxon>
        <taxon>Bacillati</taxon>
        <taxon>Bacillota</taxon>
        <taxon>Bacilli</taxon>
        <taxon>Bacillales</taxon>
        <taxon>Paenibacillaceae</taxon>
        <taxon>Paenibacillus</taxon>
    </lineage>
</organism>
<evidence type="ECO:0008006" key="4">
    <source>
        <dbReference type="Google" id="ProtNLM"/>
    </source>
</evidence>
<evidence type="ECO:0000256" key="1">
    <source>
        <dbReference type="SAM" id="Phobius"/>
    </source>
</evidence>
<sequence>MAQDARLNSFIRRLREEKPAPIDVTSKVMERLGEQRRQTGEIRNGERVKAVQTGARRVMWIAAAWLLLVSAVSVSAAALFRAEWNGIHITVEETANPSSAGQAEVTLKDRLDNALSESPTVWKMISLEEAQQGEQFPFAILRPLHGVVSLSKSFAVVPQENNYRLQSADEWWAGGVYDFCTWSRHDVIVRQNLDVAMTERLQNPQLTMSQAYVGGAWENVKGSDRMLAMFLADGKDNLLLVSYKTDDNQVISLELTGDATKEELLGLAAAYTGE</sequence>
<evidence type="ECO:0000313" key="2">
    <source>
        <dbReference type="EMBL" id="TBL79399.1"/>
    </source>
</evidence>